<dbReference type="GO" id="GO:0000976">
    <property type="term" value="F:transcription cis-regulatory region binding"/>
    <property type="evidence" value="ECO:0007669"/>
    <property type="project" value="TreeGrafter"/>
</dbReference>
<dbReference type="SUPFAM" id="SSF52172">
    <property type="entry name" value="CheY-like"/>
    <property type="match status" value="1"/>
</dbReference>
<dbReference type="Pfam" id="PF00072">
    <property type="entry name" value="Response_reg"/>
    <property type="match status" value="1"/>
</dbReference>
<evidence type="ECO:0000256" key="2">
    <source>
        <dbReference type="PROSITE-ProRule" id="PRU00169"/>
    </source>
</evidence>
<dbReference type="GO" id="GO:0032993">
    <property type="term" value="C:protein-DNA complex"/>
    <property type="evidence" value="ECO:0007669"/>
    <property type="project" value="TreeGrafter"/>
</dbReference>
<evidence type="ECO:0000256" key="1">
    <source>
        <dbReference type="ARBA" id="ARBA00023125"/>
    </source>
</evidence>
<dbReference type="PANTHER" id="PTHR48111">
    <property type="entry name" value="REGULATOR OF RPOS"/>
    <property type="match status" value="1"/>
</dbReference>
<feature type="domain" description="Response regulatory" evidence="3">
    <location>
        <begin position="2"/>
        <end position="113"/>
    </location>
</feature>
<proteinExistence type="predicted"/>
<organism evidence="5 6">
    <name type="scientific">Myroides phaeus</name>
    <dbReference type="NCBI Taxonomy" id="702745"/>
    <lineage>
        <taxon>Bacteria</taxon>
        <taxon>Pseudomonadati</taxon>
        <taxon>Bacteroidota</taxon>
        <taxon>Flavobacteriia</taxon>
        <taxon>Flavobacteriales</taxon>
        <taxon>Flavobacteriaceae</taxon>
        <taxon>Myroides</taxon>
    </lineage>
</organism>
<sequence>MRIVIIEDEKPAARLLVRILEELGYKVEQVLYSVVDAIQWFSKNSEPDLILADVQLSDGVSFDIFDVVEIKCPIVFVTAYDQYALKAFKLNSIDYLLKPIEKEDLKSAINKLHTRGLNTIAGLSEIKNYFQKDNYIKRFVIKLGMQIKLVAIEDVVCVFREDRGIYIHTNEGRSYLLDDSSIENVVETLDPKVFYRVNRKQVVALSFIKEILQLSTSRLKIVLESYKDEVIVSRERVTEFKVWLTNN</sequence>
<dbReference type="STRING" id="702745.SAMN05421818_102130"/>
<dbReference type="RefSeq" id="WP_090405196.1">
    <property type="nucleotide sequence ID" value="NZ_FNDQ01000002.1"/>
</dbReference>
<dbReference type="Gene3D" id="3.40.50.2300">
    <property type="match status" value="1"/>
</dbReference>
<dbReference type="EMBL" id="FNDQ01000002">
    <property type="protein sequence ID" value="SDH34117.1"/>
    <property type="molecule type" value="Genomic_DNA"/>
</dbReference>
<reference evidence="6" key="1">
    <citation type="submission" date="2016-10" db="EMBL/GenBank/DDBJ databases">
        <authorList>
            <person name="Varghese N."/>
            <person name="Submissions S."/>
        </authorList>
    </citation>
    <scope>NUCLEOTIDE SEQUENCE [LARGE SCALE GENOMIC DNA]</scope>
    <source>
        <strain evidence="6">DSM 23313</strain>
    </source>
</reference>
<dbReference type="Gene3D" id="2.40.50.1020">
    <property type="entry name" value="LytTr DNA-binding domain"/>
    <property type="match status" value="1"/>
</dbReference>
<keyword evidence="1 5" id="KW-0238">DNA-binding</keyword>
<feature type="domain" description="HTH LytTR-type" evidence="4">
    <location>
        <begin position="139"/>
        <end position="246"/>
    </location>
</feature>
<dbReference type="PANTHER" id="PTHR48111:SF69">
    <property type="entry name" value="RESPONSE REGULATOR RECEIVER"/>
    <property type="match status" value="1"/>
</dbReference>
<dbReference type="SMART" id="SM00448">
    <property type="entry name" value="REC"/>
    <property type="match status" value="1"/>
</dbReference>
<accession>A0A1G8BLN8</accession>
<dbReference type="InterPro" id="IPR001789">
    <property type="entry name" value="Sig_transdc_resp-reg_receiver"/>
</dbReference>
<dbReference type="InterPro" id="IPR039420">
    <property type="entry name" value="WalR-like"/>
</dbReference>
<evidence type="ECO:0000313" key="6">
    <source>
        <dbReference type="Proteomes" id="UP000243588"/>
    </source>
</evidence>
<dbReference type="GO" id="GO:0000156">
    <property type="term" value="F:phosphorelay response regulator activity"/>
    <property type="evidence" value="ECO:0007669"/>
    <property type="project" value="TreeGrafter"/>
</dbReference>
<evidence type="ECO:0000259" key="3">
    <source>
        <dbReference type="PROSITE" id="PS50110"/>
    </source>
</evidence>
<keyword evidence="6" id="KW-1185">Reference proteome</keyword>
<dbReference type="Proteomes" id="UP000243588">
    <property type="component" value="Unassembled WGS sequence"/>
</dbReference>
<keyword evidence="2" id="KW-0597">Phosphoprotein</keyword>
<dbReference type="GO" id="GO:0005829">
    <property type="term" value="C:cytosol"/>
    <property type="evidence" value="ECO:0007669"/>
    <property type="project" value="TreeGrafter"/>
</dbReference>
<dbReference type="InterPro" id="IPR011006">
    <property type="entry name" value="CheY-like_superfamily"/>
</dbReference>
<name>A0A1G8BLN8_9FLAO</name>
<dbReference type="Pfam" id="PF04397">
    <property type="entry name" value="LytTR"/>
    <property type="match status" value="1"/>
</dbReference>
<dbReference type="PROSITE" id="PS50110">
    <property type="entry name" value="RESPONSE_REGULATORY"/>
    <property type="match status" value="1"/>
</dbReference>
<dbReference type="AlphaFoldDB" id="A0A1G8BLN8"/>
<evidence type="ECO:0000313" key="5">
    <source>
        <dbReference type="EMBL" id="SDH34117.1"/>
    </source>
</evidence>
<feature type="modified residue" description="4-aspartylphosphate" evidence="2">
    <location>
        <position position="53"/>
    </location>
</feature>
<dbReference type="PROSITE" id="PS50930">
    <property type="entry name" value="HTH_LYTTR"/>
    <property type="match status" value="1"/>
</dbReference>
<dbReference type="SMART" id="SM00850">
    <property type="entry name" value="LytTR"/>
    <property type="match status" value="1"/>
</dbReference>
<dbReference type="InterPro" id="IPR007492">
    <property type="entry name" value="LytTR_DNA-bd_dom"/>
</dbReference>
<dbReference type="GO" id="GO:0006355">
    <property type="term" value="P:regulation of DNA-templated transcription"/>
    <property type="evidence" value="ECO:0007669"/>
    <property type="project" value="TreeGrafter"/>
</dbReference>
<protein>
    <submittedName>
        <fullName evidence="5">DNA-binding response regulator, LytR/AlgR family</fullName>
    </submittedName>
</protein>
<gene>
    <name evidence="5" type="ORF">SAMN05421818_102130</name>
</gene>
<evidence type="ECO:0000259" key="4">
    <source>
        <dbReference type="PROSITE" id="PS50930"/>
    </source>
</evidence>